<feature type="domain" description="TonB-dependent receptor-like beta-barrel" evidence="12">
    <location>
        <begin position="521"/>
        <end position="962"/>
    </location>
</feature>
<dbReference type="SUPFAM" id="SSF56935">
    <property type="entry name" value="Porins"/>
    <property type="match status" value="1"/>
</dbReference>
<dbReference type="InterPro" id="IPR036942">
    <property type="entry name" value="Beta-barrel_TonB_sf"/>
</dbReference>
<dbReference type="GO" id="GO:0009279">
    <property type="term" value="C:cell outer membrane"/>
    <property type="evidence" value="ECO:0007669"/>
    <property type="project" value="UniProtKB-SubCell"/>
</dbReference>
<keyword evidence="7 10" id="KW-0472">Membrane</keyword>
<dbReference type="InterPro" id="IPR039426">
    <property type="entry name" value="TonB-dep_rcpt-like"/>
</dbReference>
<dbReference type="SUPFAM" id="SSF49464">
    <property type="entry name" value="Carboxypeptidase regulatory domain-like"/>
    <property type="match status" value="1"/>
</dbReference>
<name>A0A4R0N7K6_9SPHI</name>
<dbReference type="OrthoDB" id="9768177at2"/>
<keyword evidence="8 14" id="KW-0675">Receptor</keyword>
<dbReference type="GO" id="GO:0044718">
    <property type="term" value="P:siderophore transmembrane transport"/>
    <property type="evidence" value="ECO:0007669"/>
    <property type="project" value="TreeGrafter"/>
</dbReference>
<accession>A0A4R0N7K6</accession>
<evidence type="ECO:0000256" key="7">
    <source>
        <dbReference type="ARBA" id="ARBA00023136"/>
    </source>
</evidence>
<evidence type="ECO:0000256" key="5">
    <source>
        <dbReference type="ARBA" id="ARBA00022729"/>
    </source>
</evidence>
<evidence type="ECO:0000256" key="6">
    <source>
        <dbReference type="ARBA" id="ARBA00023077"/>
    </source>
</evidence>
<dbReference type="Proteomes" id="UP000291117">
    <property type="component" value="Unassembled WGS sequence"/>
</dbReference>
<dbReference type="Pfam" id="PF07715">
    <property type="entry name" value="Plug"/>
    <property type="match status" value="1"/>
</dbReference>
<protein>
    <submittedName>
        <fullName evidence="14">TonB-dependent receptor</fullName>
    </submittedName>
</protein>
<reference evidence="14 15" key="1">
    <citation type="submission" date="2019-02" db="EMBL/GenBank/DDBJ databases">
        <title>Pedobacter sp. RP-3-8 sp. nov., isolated from Arctic soil.</title>
        <authorList>
            <person name="Dahal R.H."/>
        </authorList>
    </citation>
    <scope>NUCLEOTIDE SEQUENCE [LARGE SCALE GENOMIC DNA]</scope>
    <source>
        <strain evidence="14 15">RP-3-8</strain>
    </source>
</reference>
<feature type="domain" description="TonB-dependent receptor plug" evidence="13">
    <location>
        <begin position="227"/>
        <end position="352"/>
    </location>
</feature>
<keyword evidence="4 10" id="KW-0812">Transmembrane</keyword>
<keyword evidence="5" id="KW-0732">Signal</keyword>
<evidence type="ECO:0000256" key="11">
    <source>
        <dbReference type="RuleBase" id="RU003357"/>
    </source>
</evidence>
<evidence type="ECO:0000256" key="4">
    <source>
        <dbReference type="ARBA" id="ARBA00022692"/>
    </source>
</evidence>
<keyword evidence="9 10" id="KW-0998">Cell outer membrane</keyword>
<dbReference type="EMBL" id="SJSM01000007">
    <property type="protein sequence ID" value="TCC96030.1"/>
    <property type="molecule type" value="Genomic_DNA"/>
</dbReference>
<comment type="caution">
    <text evidence="14">The sequence shown here is derived from an EMBL/GenBank/DDBJ whole genome shotgun (WGS) entry which is preliminary data.</text>
</comment>
<keyword evidence="3 10" id="KW-1134">Transmembrane beta strand</keyword>
<evidence type="ECO:0000313" key="14">
    <source>
        <dbReference type="EMBL" id="TCC96030.1"/>
    </source>
</evidence>
<dbReference type="Gene3D" id="2.170.130.10">
    <property type="entry name" value="TonB-dependent receptor, plug domain"/>
    <property type="match status" value="1"/>
</dbReference>
<proteinExistence type="inferred from homology"/>
<comment type="subcellular location">
    <subcellularLocation>
        <location evidence="1 10">Cell outer membrane</location>
        <topology evidence="1 10">Multi-pass membrane protein</topology>
    </subcellularLocation>
</comment>
<keyword evidence="6 11" id="KW-0798">TonB box</keyword>
<gene>
    <name evidence="14" type="ORF">EZ444_13350</name>
</gene>
<dbReference type="GO" id="GO:0015344">
    <property type="term" value="F:siderophore uptake transmembrane transporter activity"/>
    <property type="evidence" value="ECO:0007669"/>
    <property type="project" value="TreeGrafter"/>
</dbReference>
<dbReference type="Gene3D" id="2.40.170.20">
    <property type="entry name" value="TonB-dependent receptor, beta-barrel domain"/>
    <property type="match status" value="1"/>
</dbReference>
<dbReference type="InterPro" id="IPR008969">
    <property type="entry name" value="CarboxyPept-like_regulatory"/>
</dbReference>
<keyword evidence="15" id="KW-1185">Reference proteome</keyword>
<dbReference type="Gene3D" id="2.60.40.1120">
    <property type="entry name" value="Carboxypeptidase-like, regulatory domain"/>
    <property type="match status" value="1"/>
</dbReference>
<evidence type="ECO:0000256" key="8">
    <source>
        <dbReference type="ARBA" id="ARBA00023170"/>
    </source>
</evidence>
<dbReference type="Pfam" id="PF13715">
    <property type="entry name" value="CarbopepD_reg_2"/>
    <property type="match status" value="1"/>
</dbReference>
<keyword evidence="2 10" id="KW-0813">Transport</keyword>
<dbReference type="PANTHER" id="PTHR30069:SF29">
    <property type="entry name" value="HEMOGLOBIN AND HEMOGLOBIN-HAPTOGLOBIN-BINDING PROTEIN 1-RELATED"/>
    <property type="match status" value="1"/>
</dbReference>
<dbReference type="Pfam" id="PF00593">
    <property type="entry name" value="TonB_dep_Rec_b-barrel"/>
    <property type="match status" value="1"/>
</dbReference>
<evidence type="ECO:0000256" key="3">
    <source>
        <dbReference type="ARBA" id="ARBA00022452"/>
    </source>
</evidence>
<dbReference type="AlphaFoldDB" id="A0A4R0N7K6"/>
<dbReference type="InterPro" id="IPR000531">
    <property type="entry name" value="Beta-barrel_TonB"/>
</dbReference>
<evidence type="ECO:0000256" key="2">
    <source>
        <dbReference type="ARBA" id="ARBA00022448"/>
    </source>
</evidence>
<evidence type="ECO:0000313" key="15">
    <source>
        <dbReference type="Proteomes" id="UP000291117"/>
    </source>
</evidence>
<dbReference type="PANTHER" id="PTHR30069">
    <property type="entry name" value="TONB-DEPENDENT OUTER MEMBRANE RECEPTOR"/>
    <property type="match status" value="1"/>
</dbReference>
<sequence length="1063" mass="115895">MQNFYPGCKYPLWSLFNLKMKLTIALLFFSNLLIYAGPISGQSMHEVKISLFAKEMPIQEVISLIEKQSHFVIGYKNMEAMQHRNITIDVKGKSIAAILNELMAPASIEIKQISDKYIIINPKRNLVPTVISGVIKDKRTGKTIPGVSIKVKGTMIGTQTDIDGVYSLSVKEDRQRFTLVVSYIGYKSQEFNFERSVANMNQNVQMEEDRLGLDEVVVTGQGIDVSKRRLSTNVVSISGADIEKTPGSRIDQLLQSKLPNAQIRLTGGQAGSTSIIRARGVVSAFMNSTPVVYVDGVRMDNLNTPSTLGGGAASGAGVSALADIPMDNIEKIEYINGGAATTLYGSDAANGVIQIITKKGGSERTAITVNVEVGPEASTNDFLHFKRTKYMLFESGMFQKYNVGINGSKGGLGYSFTGGYLNSSGVQIMDQNANRRIDMRSGFRANIGDKVTYESSFTFVNNSFKRSRNGNQGGYTGLWFLESGASKISGPLKKPMIDDLSEADFQTLKAYVREAERLQDNEIVVNRFQTSQTFNYRPVESLMIKAVGGIDYRTTRNKVITTNQYITHTTGNPSTAGGSISNADRKYWGLTLELNGQHKAELGDFSFVTTFGGQLFRNEDRQVAYNGTNVRDGMRDISKVGATTSNEVLTEVVNYGLYVQENLGFKNKFFIDLGLRGDGNTAFGKEVGVQYYPKVGFAYIPTAEPGFKDALPFISSAKLRGSYGLAGNFPPPFRNERLIDFASYLGALGASLGTPKVDLKPEKTATLELGLDLGLLEDRLVLSAGIYHSITKDALFTVPATPSTGEIATIRNVGEILNRGVELSMNATPVKTKDLSLSVNVSVNTAYNRVLNSMGSPPFNLNGFSERTIQTVVQEGFPVGFIRAGTGTFGADGVMDSTTPLQFLGSTIPDLYGSMGLNFQFKDFNFFANADYQSGAYASNWDKQFRFNYGAGNEGIPQGEIDKNGRANWLNFTNMFVEKTDFIKVRTIGASYLFLGPKLGKTIKNLTLGFSVTNPLNFATSSFDPENTTSGSAQGQGRATTGGVSYATYSAPRQFLGSVKVNF</sequence>
<dbReference type="InterPro" id="IPR037066">
    <property type="entry name" value="Plug_dom_sf"/>
</dbReference>
<evidence type="ECO:0000259" key="13">
    <source>
        <dbReference type="Pfam" id="PF07715"/>
    </source>
</evidence>
<comment type="similarity">
    <text evidence="10 11">Belongs to the TonB-dependent receptor family.</text>
</comment>
<evidence type="ECO:0000256" key="9">
    <source>
        <dbReference type="ARBA" id="ARBA00023237"/>
    </source>
</evidence>
<organism evidence="14 15">
    <name type="scientific">Pedobacter hiemivivus</name>
    <dbReference type="NCBI Taxonomy" id="2530454"/>
    <lineage>
        <taxon>Bacteria</taxon>
        <taxon>Pseudomonadati</taxon>
        <taxon>Bacteroidota</taxon>
        <taxon>Sphingobacteriia</taxon>
        <taxon>Sphingobacteriales</taxon>
        <taxon>Sphingobacteriaceae</taxon>
        <taxon>Pedobacter</taxon>
    </lineage>
</organism>
<dbReference type="InterPro" id="IPR012910">
    <property type="entry name" value="Plug_dom"/>
</dbReference>
<evidence type="ECO:0000256" key="1">
    <source>
        <dbReference type="ARBA" id="ARBA00004571"/>
    </source>
</evidence>
<dbReference type="PROSITE" id="PS52016">
    <property type="entry name" value="TONB_DEPENDENT_REC_3"/>
    <property type="match status" value="1"/>
</dbReference>
<evidence type="ECO:0000259" key="12">
    <source>
        <dbReference type="Pfam" id="PF00593"/>
    </source>
</evidence>
<evidence type="ECO:0000256" key="10">
    <source>
        <dbReference type="PROSITE-ProRule" id="PRU01360"/>
    </source>
</evidence>